<evidence type="ECO:0000256" key="1">
    <source>
        <dbReference type="SAM" id="MobiDB-lite"/>
    </source>
</evidence>
<dbReference type="EMBL" id="BMQJ01000004">
    <property type="protein sequence ID" value="GGP91054.1"/>
    <property type="molecule type" value="Genomic_DNA"/>
</dbReference>
<evidence type="ECO:0000313" key="2">
    <source>
        <dbReference type="EMBL" id="GGP91054.1"/>
    </source>
</evidence>
<organism evidence="2 3">
    <name type="scientific">Streptosporangium pseudovulgare</name>
    <dbReference type="NCBI Taxonomy" id="35765"/>
    <lineage>
        <taxon>Bacteria</taxon>
        <taxon>Bacillati</taxon>
        <taxon>Actinomycetota</taxon>
        <taxon>Actinomycetes</taxon>
        <taxon>Streptosporangiales</taxon>
        <taxon>Streptosporangiaceae</taxon>
        <taxon>Streptosporangium</taxon>
    </lineage>
</organism>
<dbReference type="CDD" id="cd16936">
    <property type="entry name" value="HATPase_RsbW-like"/>
    <property type="match status" value="1"/>
</dbReference>
<dbReference type="PANTHER" id="PTHR35526:SF3">
    <property type="entry name" value="ANTI-SIGMA-F FACTOR RSBW"/>
    <property type="match status" value="1"/>
</dbReference>
<sequence length="263" mass="28227">MSPERRADSPRDPAPRSRPDRKPDRKPGREPGRELDRRLGGEPDREEVERAARLLSRLLRVLVRPAGTARPNTIGPTWPKVARAEAEATWPPRPGRIGTDLPVISHYFPATRDQIRHARDFVAGLLGDGHPLRDDAVLLTSELTTNAVEHACGPGGRLNGEAGKSGGPDGEAGKPGGPDVAVDRAAGVNDGPREFLVTLTFVERGVLVTVQDPGSSRIPCPRDPGPDAVGGRGLALVNTLAARWGFHRDSLGTVIWFELHSPG</sequence>
<feature type="compositionally biased region" description="Gly residues" evidence="1">
    <location>
        <begin position="153"/>
        <end position="176"/>
    </location>
</feature>
<dbReference type="Gene3D" id="3.30.565.10">
    <property type="entry name" value="Histidine kinase-like ATPase, C-terminal domain"/>
    <property type="match status" value="1"/>
</dbReference>
<feature type="region of interest" description="Disordered" evidence="1">
    <location>
        <begin position="151"/>
        <end position="179"/>
    </location>
</feature>
<comment type="caution">
    <text evidence="2">The sequence shown here is derived from an EMBL/GenBank/DDBJ whole genome shotgun (WGS) entry which is preliminary data.</text>
</comment>
<feature type="region of interest" description="Disordered" evidence="1">
    <location>
        <begin position="1"/>
        <end position="47"/>
    </location>
</feature>
<dbReference type="Proteomes" id="UP000611554">
    <property type="component" value="Unassembled WGS sequence"/>
</dbReference>
<accession>A0ABQ2QRS4</accession>
<reference evidence="3" key="1">
    <citation type="journal article" date="2019" name="Int. J. Syst. Evol. Microbiol.">
        <title>The Global Catalogue of Microorganisms (GCM) 10K type strain sequencing project: providing services to taxonomists for standard genome sequencing and annotation.</title>
        <authorList>
            <consortium name="The Broad Institute Genomics Platform"/>
            <consortium name="The Broad Institute Genome Sequencing Center for Infectious Disease"/>
            <person name="Wu L."/>
            <person name="Ma J."/>
        </authorList>
    </citation>
    <scope>NUCLEOTIDE SEQUENCE [LARGE SCALE GENOMIC DNA]</scope>
    <source>
        <strain evidence="3">JCM 3115</strain>
    </source>
</reference>
<protein>
    <recommendedName>
        <fullName evidence="4">Histidine kinase/HSP90-like ATPase domain-containing protein</fullName>
    </recommendedName>
</protein>
<name>A0ABQ2QRS4_9ACTN</name>
<dbReference type="InterPro" id="IPR050267">
    <property type="entry name" value="Anti-sigma-factor_SerPK"/>
</dbReference>
<gene>
    <name evidence="2" type="ORF">GCM10010140_20950</name>
</gene>
<proteinExistence type="predicted"/>
<evidence type="ECO:0008006" key="4">
    <source>
        <dbReference type="Google" id="ProtNLM"/>
    </source>
</evidence>
<evidence type="ECO:0000313" key="3">
    <source>
        <dbReference type="Proteomes" id="UP000611554"/>
    </source>
</evidence>
<dbReference type="InterPro" id="IPR036890">
    <property type="entry name" value="HATPase_C_sf"/>
</dbReference>
<dbReference type="PANTHER" id="PTHR35526">
    <property type="entry name" value="ANTI-SIGMA-F FACTOR RSBW-RELATED"/>
    <property type="match status" value="1"/>
</dbReference>
<keyword evidence="3" id="KW-1185">Reference proteome</keyword>